<accession>A0A645FW75</accession>
<protein>
    <submittedName>
        <fullName evidence="1">Uncharacterized protein</fullName>
    </submittedName>
</protein>
<gene>
    <name evidence="1" type="ORF">SDC9_163571</name>
</gene>
<dbReference type="AlphaFoldDB" id="A0A645FW75"/>
<name>A0A645FW75_9ZZZZ</name>
<comment type="caution">
    <text evidence="1">The sequence shown here is derived from an EMBL/GenBank/DDBJ whole genome shotgun (WGS) entry which is preliminary data.</text>
</comment>
<proteinExistence type="predicted"/>
<dbReference type="EMBL" id="VSSQ01063154">
    <property type="protein sequence ID" value="MPN16233.1"/>
    <property type="molecule type" value="Genomic_DNA"/>
</dbReference>
<reference evidence="1" key="1">
    <citation type="submission" date="2019-08" db="EMBL/GenBank/DDBJ databases">
        <authorList>
            <person name="Kucharzyk K."/>
            <person name="Murdoch R.W."/>
            <person name="Higgins S."/>
            <person name="Loffler F."/>
        </authorList>
    </citation>
    <scope>NUCLEOTIDE SEQUENCE</scope>
</reference>
<organism evidence="1">
    <name type="scientific">bioreactor metagenome</name>
    <dbReference type="NCBI Taxonomy" id="1076179"/>
    <lineage>
        <taxon>unclassified sequences</taxon>
        <taxon>metagenomes</taxon>
        <taxon>ecological metagenomes</taxon>
    </lineage>
</organism>
<evidence type="ECO:0000313" key="1">
    <source>
        <dbReference type="EMBL" id="MPN16233.1"/>
    </source>
</evidence>
<sequence>MLAGAGFGDQFFLAHIFCKQAFAHAVIELMCTGVVEIFPLQINLTAADLFGESFTVIDRCRSALKFFSNSSEFIDKLGIIANLLISFSNFFKSGYQFRRQKLTAIFTVVTFFIWKFF</sequence>